<sequence length="783" mass="88449">MVKEEGDEKKEGRESFSMKAIRQVVERMNEAVQAAAALITAYRKQSPIARRLSISNRDKFTKCAESLNTCCSDLLMSLQIRQSQQLNVLTERAVPLDEEDWAAKTFVEEHGGDFEAVQYDREDMVMDDSVMDQLEDGAVAESVELFSTRLEKIVKDNVSTAIVDGLKELATQLVTVEHEQVLVCVQCESNFTAPASYHRASYNSWSKNYPCCDTAHPCQYSFHREKHHCDYPYGTFFPRAQNINNYVDTTDEWAAVKDTSLDEEENVEKASVGQLLRWVSRGARLQEPTILITVGSVWWNTPYYFNTFTLSDLQNISKSVRHSRRTLIFRTSPDETAESYASAEWLLLTAKASTSTTPFVRVCPIDLTVRVCPELSDAPVRPVKKDFKTRTSTPAFKVIMRHVDEPPLAANPNVGGVKFDYFRGAVSVFNNNAPGSNLPITIAAAKASYRFIGEKEYKDVVKPTGESNLEILDGLQFPLTIDPRQSANVKFEVAVPRTEEDAKRDVRWWNRALCARRRPIRVKLTLEDIEGEEASLVLEYVFKPFPFPQVKEEDLAAFWFDEPEMITRRMVKVEKTDRDDEVVRIDGTEVKVKTLERAVYRALKTGKTEVDLEIGKEKEYGEWEWKAWALVDISCRRVYAFKVLLQEGKLVAEDSRSLGCLGYALCPDYGQIIEGKTRPVSYATESVRFPPSEGLKPYVQHMYPQHDTVDDWKPPLPPKPSRTLSTSNLMSASPGGLPNGIPHSAIPLQVPEDLSSRLASLDTNLGRIADALEQLVGVLKPKP</sequence>
<reference evidence="1 2" key="1">
    <citation type="journal article" date="2019" name="Nat. Ecol. Evol.">
        <title>Megaphylogeny resolves global patterns of mushroom evolution.</title>
        <authorList>
            <person name="Varga T."/>
            <person name="Krizsan K."/>
            <person name="Foldi C."/>
            <person name="Dima B."/>
            <person name="Sanchez-Garcia M."/>
            <person name="Sanchez-Ramirez S."/>
            <person name="Szollosi G.J."/>
            <person name="Szarkandi J.G."/>
            <person name="Papp V."/>
            <person name="Albert L."/>
            <person name="Andreopoulos W."/>
            <person name="Angelini C."/>
            <person name="Antonin V."/>
            <person name="Barry K.W."/>
            <person name="Bougher N.L."/>
            <person name="Buchanan P."/>
            <person name="Buyck B."/>
            <person name="Bense V."/>
            <person name="Catcheside P."/>
            <person name="Chovatia M."/>
            <person name="Cooper J."/>
            <person name="Damon W."/>
            <person name="Desjardin D."/>
            <person name="Finy P."/>
            <person name="Geml J."/>
            <person name="Haridas S."/>
            <person name="Hughes K."/>
            <person name="Justo A."/>
            <person name="Karasinski D."/>
            <person name="Kautmanova I."/>
            <person name="Kiss B."/>
            <person name="Kocsube S."/>
            <person name="Kotiranta H."/>
            <person name="LaButti K.M."/>
            <person name="Lechner B.E."/>
            <person name="Liimatainen K."/>
            <person name="Lipzen A."/>
            <person name="Lukacs Z."/>
            <person name="Mihaltcheva S."/>
            <person name="Morgado L.N."/>
            <person name="Niskanen T."/>
            <person name="Noordeloos M.E."/>
            <person name="Ohm R.A."/>
            <person name="Ortiz-Santana B."/>
            <person name="Ovrebo C."/>
            <person name="Racz N."/>
            <person name="Riley R."/>
            <person name="Savchenko A."/>
            <person name="Shiryaev A."/>
            <person name="Soop K."/>
            <person name="Spirin V."/>
            <person name="Szebenyi C."/>
            <person name="Tomsovsky M."/>
            <person name="Tulloss R.E."/>
            <person name="Uehling J."/>
            <person name="Grigoriev I.V."/>
            <person name="Vagvolgyi C."/>
            <person name="Papp T."/>
            <person name="Martin F.M."/>
            <person name="Miettinen O."/>
            <person name="Hibbett D.S."/>
            <person name="Nagy L.G."/>
        </authorList>
    </citation>
    <scope>NUCLEOTIDE SEQUENCE [LARGE SCALE GENOMIC DNA]</scope>
    <source>
        <strain evidence="1 2">FP101781</strain>
    </source>
</reference>
<comment type="caution">
    <text evidence="1">The sequence shown here is derived from an EMBL/GenBank/DDBJ whole genome shotgun (WGS) entry which is preliminary data.</text>
</comment>
<keyword evidence="2" id="KW-1185">Reference proteome</keyword>
<name>A0A4Y7TBA3_COPMI</name>
<proteinExistence type="predicted"/>
<organism evidence="1 2">
    <name type="scientific">Coprinellus micaceus</name>
    <name type="common">Glistening ink-cap mushroom</name>
    <name type="synonym">Coprinus micaceus</name>
    <dbReference type="NCBI Taxonomy" id="71717"/>
    <lineage>
        <taxon>Eukaryota</taxon>
        <taxon>Fungi</taxon>
        <taxon>Dikarya</taxon>
        <taxon>Basidiomycota</taxon>
        <taxon>Agaricomycotina</taxon>
        <taxon>Agaricomycetes</taxon>
        <taxon>Agaricomycetidae</taxon>
        <taxon>Agaricales</taxon>
        <taxon>Agaricineae</taxon>
        <taxon>Psathyrellaceae</taxon>
        <taxon>Coprinellus</taxon>
    </lineage>
</organism>
<dbReference type="STRING" id="71717.A0A4Y7TBA3"/>
<protein>
    <submittedName>
        <fullName evidence="1">Uncharacterized protein</fullName>
    </submittedName>
</protein>
<gene>
    <name evidence="1" type="ORF">FA13DRAFT_1732903</name>
</gene>
<evidence type="ECO:0000313" key="2">
    <source>
        <dbReference type="Proteomes" id="UP000298030"/>
    </source>
</evidence>
<accession>A0A4Y7TBA3</accession>
<dbReference type="OrthoDB" id="61437at2759"/>
<dbReference type="EMBL" id="QPFP01000019">
    <property type="protein sequence ID" value="TEB31455.1"/>
    <property type="molecule type" value="Genomic_DNA"/>
</dbReference>
<dbReference type="Proteomes" id="UP000298030">
    <property type="component" value="Unassembled WGS sequence"/>
</dbReference>
<dbReference type="AlphaFoldDB" id="A0A4Y7TBA3"/>
<evidence type="ECO:0000313" key="1">
    <source>
        <dbReference type="EMBL" id="TEB31455.1"/>
    </source>
</evidence>